<proteinExistence type="inferred from homology"/>
<dbReference type="RefSeq" id="WP_089890901.1">
    <property type="nucleotide sequence ID" value="NZ_FNGV01000007.1"/>
</dbReference>
<dbReference type="SUPFAM" id="SSF56935">
    <property type="entry name" value="Porins"/>
    <property type="match status" value="1"/>
</dbReference>
<organism evidence="13 14">
    <name type="scientific">Kriegella aquimaris</name>
    <dbReference type="NCBI Taxonomy" id="192904"/>
    <lineage>
        <taxon>Bacteria</taxon>
        <taxon>Pseudomonadati</taxon>
        <taxon>Bacteroidota</taxon>
        <taxon>Flavobacteriia</taxon>
        <taxon>Flavobacteriales</taxon>
        <taxon>Flavobacteriaceae</taxon>
        <taxon>Kriegella</taxon>
    </lineage>
</organism>
<protein>
    <submittedName>
        <fullName evidence="13">TonB-linked outer membrane protein, SusC/RagA family</fullName>
    </submittedName>
</protein>
<dbReference type="InterPro" id="IPR023996">
    <property type="entry name" value="TonB-dep_OMP_SusC/RagA"/>
</dbReference>
<keyword evidence="5 9" id="KW-0798">TonB box</keyword>
<dbReference type="InterPro" id="IPR036942">
    <property type="entry name" value="Beta-barrel_TonB_sf"/>
</dbReference>
<evidence type="ECO:0000256" key="8">
    <source>
        <dbReference type="PROSITE-ProRule" id="PRU01360"/>
    </source>
</evidence>
<keyword evidence="14" id="KW-1185">Reference proteome</keyword>
<dbReference type="NCBIfam" id="TIGR04057">
    <property type="entry name" value="SusC_RagA_signa"/>
    <property type="match status" value="1"/>
</dbReference>
<evidence type="ECO:0000313" key="14">
    <source>
        <dbReference type="Proteomes" id="UP000199440"/>
    </source>
</evidence>
<keyword evidence="4 8" id="KW-0812">Transmembrane</keyword>
<dbReference type="InterPro" id="IPR000531">
    <property type="entry name" value="Beta-barrel_TonB"/>
</dbReference>
<dbReference type="Gene3D" id="2.40.170.20">
    <property type="entry name" value="TonB-dependent receptor, beta-barrel domain"/>
    <property type="match status" value="1"/>
</dbReference>
<dbReference type="Pfam" id="PF00593">
    <property type="entry name" value="TonB_dep_Rec_b-barrel"/>
    <property type="match status" value="1"/>
</dbReference>
<gene>
    <name evidence="13" type="ORF">SAMN04488514_107137</name>
</gene>
<keyword evidence="3 8" id="KW-1134">Transmembrane beta strand</keyword>
<dbReference type="NCBIfam" id="TIGR04056">
    <property type="entry name" value="OMP_RagA_SusC"/>
    <property type="match status" value="1"/>
</dbReference>
<evidence type="ECO:0000259" key="12">
    <source>
        <dbReference type="Pfam" id="PF07715"/>
    </source>
</evidence>
<dbReference type="InterPro" id="IPR023997">
    <property type="entry name" value="TonB-dep_OMP_SusC/RagA_CS"/>
</dbReference>
<name>A0A1G9S6T2_9FLAO</name>
<feature type="domain" description="TonB-dependent receptor plug" evidence="12">
    <location>
        <begin position="139"/>
        <end position="245"/>
    </location>
</feature>
<dbReference type="Pfam" id="PF07715">
    <property type="entry name" value="Plug"/>
    <property type="match status" value="1"/>
</dbReference>
<dbReference type="PROSITE" id="PS52016">
    <property type="entry name" value="TONB_DEPENDENT_REC_3"/>
    <property type="match status" value="1"/>
</dbReference>
<reference evidence="13 14" key="1">
    <citation type="submission" date="2016-10" db="EMBL/GenBank/DDBJ databases">
        <authorList>
            <person name="de Groot N.N."/>
        </authorList>
    </citation>
    <scope>NUCLEOTIDE SEQUENCE [LARGE SCALE GENOMIC DNA]</scope>
    <source>
        <strain evidence="13 14">DSM 19886</strain>
    </source>
</reference>
<feature type="signal peptide" evidence="10">
    <location>
        <begin position="1"/>
        <end position="34"/>
    </location>
</feature>
<evidence type="ECO:0000256" key="2">
    <source>
        <dbReference type="ARBA" id="ARBA00022448"/>
    </source>
</evidence>
<keyword evidence="2 8" id="KW-0813">Transport</keyword>
<dbReference type="AlphaFoldDB" id="A0A1G9S6T2"/>
<dbReference type="EMBL" id="FNGV01000007">
    <property type="protein sequence ID" value="SDM31228.1"/>
    <property type="molecule type" value="Genomic_DNA"/>
</dbReference>
<evidence type="ECO:0000256" key="4">
    <source>
        <dbReference type="ARBA" id="ARBA00022692"/>
    </source>
</evidence>
<dbReference type="FunFam" id="2.60.40.1120:FF:000003">
    <property type="entry name" value="Outer membrane protein Omp121"/>
    <property type="match status" value="1"/>
</dbReference>
<keyword evidence="7 8" id="KW-0998">Cell outer membrane</keyword>
<dbReference type="Proteomes" id="UP000199440">
    <property type="component" value="Unassembled WGS sequence"/>
</dbReference>
<comment type="subcellular location">
    <subcellularLocation>
        <location evidence="1 8">Cell outer membrane</location>
        <topology evidence="1 8">Multi-pass membrane protein</topology>
    </subcellularLocation>
</comment>
<dbReference type="InterPro" id="IPR012910">
    <property type="entry name" value="Plug_dom"/>
</dbReference>
<dbReference type="Pfam" id="PF13715">
    <property type="entry name" value="CarbopepD_reg_2"/>
    <property type="match status" value="1"/>
</dbReference>
<dbReference type="STRING" id="192904.SAMN04488514_107137"/>
<evidence type="ECO:0000256" key="6">
    <source>
        <dbReference type="ARBA" id="ARBA00023136"/>
    </source>
</evidence>
<dbReference type="OrthoDB" id="9768177at2"/>
<evidence type="ECO:0000313" key="13">
    <source>
        <dbReference type="EMBL" id="SDM31228.1"/>
    </source>
</evidence>
<evidence type="ECO:0000256" key="9">
    <source>
        <dbReference type="RuleBase" id="RU003357"/>
    </source>
</evidence>
<dbReference type="SUPFAM" id="SSF49464">
    <property type="entry name" value="Carboxypeptidase regulatory domain-like"/>
    <property type="match status" value="1"/>
</dbReference>
<feature type="chain" id="PRO_5011747471" evidence="10">
    <location>
        <begin position="35"/>
        <end position="1040"/>
    </location>
</feature>
<keyword evidence="10" id="KW-0732">Signal</keyword>
<dbReference type="GO" id="GO:0009279">
    <property type="term" value="C:cell outer membrane"/>
    <property type="evidence" value="ECO:0007669"/>
    <property type="project" value="UniProtKB-SubCell"/>
</dbReference>
<sequence>MKIKLNYAFVCLRRKVLMNVMRAFILLCFTNVFSATPNVVVSEKVPQQQISGTVVDQNGQPLPGANILEKGTTNGTQTDFDGNFSIQLENQNATLLVSYLGFVTKEIEVTNQTSLDIALEEDANSLDEVVVVGYGTMKKSDLTGSVANVSSDTYKDQHMTQITDMLQGTVAGLNMTQGTTAAGGGAIEVRGANSLNASTQPMIVVDGSIYNGSLRDINPSDVKSIDILKDASSAAVYGSRASSGVILITTKGGTKGKTSINFTSQVGVVSTTNKFAPNDAGQYLTFRQDVKRALDTSSPSFYYDNPNQLPTGVSLDQWRGASNNPNADNTREWLTRLTFFPVEMENYINGKSVDWYDKVIRKGAVQLKYDLSINGGTDEFTYFWSMGYMENEGIVLGDDYSALTTRLNLNFKPTKWMDIGMNTQFTNRDESSVAADLGDMYRMSPYGSEYNDDGTIKRYPNDFTVANPLLEYYGQDRSNKINSLFSTLYTNIQLPFGIKYKLSFQPRFEFSGDYNFWSSETIQGGQSGYATREEYNSFNWILDNIITWKKTYGAHSFDLTLLQSAEQNKSTYSYLQNEQFTPNQNLGYNGLQYGVNPAVSTNDKESTADASMARLNYVFNDKYLLTASVRRDGYSAFGQENPRAVFPAVALAWKVSDEGFFNVDQINQMKLRASWGINGNRDIDIYGSLAQTQSDIYYDGTNTQVGVYNSTLANKSLRWEKTESLNFGLDMGMFNNRINFAADVYFMKTVDLLMERKLPEITGYSSILSNLGELQNSGVEMTLNTVNISNENLTWKTDLTFALNRNKINKLFSNFDENGVELPDYTNEWFPGQAIDAVWDYKTLGIWQVDEAAGAAAVGLEPGDWKVEDIDGDGTYDELTDKQFIGYTEPRFRLGMRNQFNFLKHFSASIFLRGEFGQLGAFSYALRNGGSDTYDRRNEVNIPYWTADNPINDYPRLITNTTVYGGGIQIYKPNSFVRVQDLTLSYNVPSAFMERNGMSNARIFFSGHNIYTFSKWPGWDPESLNNPLTKTYSLGFSITL</sequence>
<dbReference type="InterPro" id="IPR039426">
    <property type="entry name" value="TonB-dep_rcpt-like"/>
</dbReference>
<dbReference type="InterPro" id="IPR037066">
    <property type="entry name" value="Plug_dom_sf"/>
</dbReference>
<dbReference type="InterPro" id="IPR008969">
    <property type="entry name" value="CarboxyPept-like_regulatory"/>
</dbReference>
<dbReference type="Gene3D" id="2.60.40.1120">
    <property type="entry name" value="Carboxypeptidase-like, regulatory domain"/>
    <property type="match status" value="1"/>
</dbReference>
<dbReference type="Gene3D" id="2.170.130.10">
    <property type="entry name" value="TonB-dependent receptor, plug domain"/>
    <property type="match status" value="1"/>
</dbReference>
<evidence type="ECO:0000256" key="10">
    <source>
        <dbReference type="SAM" id="SignalP"/>
    </source>
</evidence>
<keyword evidence="6 8" id="KW-0472">Membrane</keyword>
<comment type="similarity">
    <text evidence="8 9">Belongs to the TonB-dependent receptor family.</text>
</comment>
<evidence type="ECO:0000256" key="5">
    <source>
        <dbReference type="ARBA" id="ARBA00023077"/>
    </source>
</evidence>
<accession>A0A1G9S6T2</accession>
<evidence type="ECO:0000256" key="1">
    <source>
        <dbReference type="ARBA" id="ARBA00004571"/>
    </source>
</evidence>
<evidence type="ECO:0000256" key="3">
    <source>
        <dbReference type="ARBA" id="ARBA00022452"/>
    </source>
</evidence>
<evidence type="ECO:0000256" key="7">
    <source>
        <dbReference type="ARBA" id="ARBA00023237"/>
    </source>
</evidence>
<feature type="domain" description="TonB-dependent receptor-like beta-barrel" evidence="11">
    <location>
        <begin position="446"/>
        <end position="1009"/>
    </location>
</feature>
<evidence type="ECO:0000259" key="11">
    <source>
        <dbReference type="Pfam" id="PF00593"/>
    </source>
</evidence>